<protein>
    <submittedName>
        <fullName evidence="1">Nudix hydrolase 20ic-like isoform X3</fullName>
    </submittedName>
</protein>
<sequence>MPNTIAFFTQWTQQTDLSERDRGIPASSSHSFIRFFPQEIPEGCHRHHEKYRKEAGFKNKVRSVQPAYLTKVY</sequence>
<proteinExistence type="predicted"/>
<dbReference type="GO" id="GO:0016787">
    <property type="term" value="F:hydrolase activity"/>
    <property type="evidence" value="ECO:0007669"/>
    <property type="project" value="UniProtKB-KW"/>
</dbReference>
<dbReference type="AlphaFoldDB" id="A0A2P2JK10"/>
<keyword evidence="1" id="KW-0378">Hydrolase</keyword>
<evidence type="ECO:0000313" key="1">
    <source>
        <dbReference type="EMBL" id="MBW93806.1"/>
    </source>
</evidence>
<dbReference type="EMBL" id="GGEC01013323">
    <property type="protein sequence ID" value="MBW93806.1"/>
    <property type="molecule type" value="Transcribed_RNA"/>
</dbReference>
<reference evidence="1" key="1">
    <citation type="submission" date="2018-02" db="EMBL/GenBank/DDBJ databases">
        <title>Rhizophora mucronata_Transcriptome.</title>
        <authorList>
            <person name="Meera S.P."/>
            <person name="Sreeshan A."/>
            <person name="Augustine A."/>
        </authorList>
    </citation>
    <scope>NUCLEOTIDE SEQUENCE</scope>
    <source>
        <tissue evidence="1">Leaf</tissue>
    </source>
</reference>
<name>A0A2P2JK10_RHIMU</name>
<accession>A0A2P2JK10</accession>
<organism evidence="1">
    <name type="scientific">Rhizophora mucronata</name>
    <name type="common">Asiatic mangrove</name>
    <dbReference type="NCBI Taxonomy" id="61149"/>
    <lineage>
        <taxon>Eukaryota</taxon>
        <taxon>Viridiplantae</taxon>
        <taxon>Streptophyta</taxon>
        <taxon>Embryophyta</taxon>
        <taxon>Tracheophyta</taxon>
        <taxon>Spermatophyta</taxon>
        <taxon>Magnoliopsida</taxon>
        <taxon>eudicotyledons</taxon>
        <taxon>Gunneridae</taxon>
        <taxon>Pentapetalae</taxon>
        <taxon>rosids</taxon>
        <taxon>fabids</taxon>
        <taxon>Malpighiales</taxon>
        <taxon>Rhizophoraceae</taxon>
        <taxon>Rhizophora</taxon>
    </lineage>
</organism>